<feature type="domain" description="DUF4143" evidence="2">
    <location>
        <begin position="202"/>
        <end position="368"/>
    </location>
</feature>
<dbReference type="PANTHER" id="PTHR43566:SF2">
    <property type="entry name" value="DUF4143 DOMAIN-CONTAINING PROTEIN"/>
    <property type="match status" value="1"/>
</dbReference>
<keyword evidence="3" id="KW-0067">ATP-binding</keyword>
<evidence type="ECO:0000313" key="4">
    <source>
        <dbReference type="Proteomes" id="UP000442535"/>
    </source>
</evidence>
<reference evidence="3 4" key="1">
    <citation type="submission" date="2019-08" db="EMBL/GenBank/DDBJ databases">
        <title>In-depth cultivation of the pig gut microbiome towards novel bacterial diversity and tailored functional studies.</title>
        <authorList>
            <person name="Wylensek D."/>
            <person name="Hitch T.C.A."/>
            <person name="Clavel T."/>
        </authorList>
    </citation>
    <scope>NUCLEOTIDE SEQUENCE [LARGE SCALE GENOMIC DNA]</scope>
    <source>
        <strain evidence="3 4">RF-GAM-744-WT-7</strain>
    </source>
</reference>
<protein>
    <submittedName>
        <fullName evidence="3">ATP-binding protein</fullName>
    </submittedName>
</protein>
<feature type="domain" description="AAA" evidence="1">
    <location>
        <begin position="25"/>
        <end position="138"/>
    </location>
</feature>
<dbReference type="EMBL" id="VUMY01000005">
    <property type="protein sequence ID" value="MST49329.1"/>
    <property type="molecule type" value="Genomic_DNA"/>
</dbReference>
<evidence type="ECO:0000313" key="3">
    <source>
        <dbReference type="EMBL" id="MST49329.1"/>
    </source>
</evidence>
<dbReference type="AlphaFoldDB" id="A0A7K0K1N2"/>
<proteinExistence type="predicted"/>
<sequence length="428" mass="47192">MLTPNAYRPRLIDDALTDLLDAFGAVCVQGPKWCGKTWTSLHHAKSVTYLSDPAGNFSNRELAKVDPQLVLKGEQPHLVDEWQEVPPIWDAVRFSVDKTGAKGQYLLTGSSTPQRKGISHSGAGRIATINMHTMSLFETGDSSGKVSLRDLFEGPLSPTPTGEVSLEDLVHFCTRGGWPENVPANEKTARQLPKQYLQSIVEDDTSRIDGVKRNKDKLWALLHSLGRNVATTVSNRTLLADMEKHQDTKADENTLAEYLDIFNRLFLVWQQSSFHPQLRSSRRVLRSPKLHFADPSLAIGALDVTPSALIGDLQTFGYIFESLVAHDLLIYASANEARLFHFRDAKGNEIDSIIELNDGRWGGFEVKLGANQIDDAAANLLRMKDIFARESSGKNGVPALLCVICGTSNAAYTREDGVTVVPITALRT</sequence>
<evidence type="ECO:0000259" key="1">
    <source>
        <dbReference type="Pfam" id="PF13173"/>
    </source>
</evidence>
<keyword evidence="3" id="KW-0547">Nucleotide-binding</keyword>
<dbReference type="GO" id="GO:0005524">
    <property type="term" value="F:ATP binding"/>
    <property type="evidence" value="ECO:0007669"/>
    <property type="project" value="UniProtKB-KW"/>
</dbReference>
<dbReference type="InterPro" id="IPR041682">
    <property type="entry name" value="AAA_14"/>
</dbReference>
<keyword evidence="4" id="KW-1185">Reference proteome</keyword>
<dbReference type="PANTHER" id="PTHR43566">
    <property type="entry name" value="CONSERVED PROTEIN"/>
    <property type="match status" value="1"/>
</dbReference>
<dbReference type="Proteomes" id="UP000442535">
    <property type="component" value="Unassembled WGS sequence"/>
</dbReference>
<organism evidence="3 4">
    <name type="scientific">Mobiluncus porci</name>
    <dbReference type="NCBI Taxonomy" id="2652278"/>
    <lineage>
        <taxon>Bacteria</taxon>
        <taxon>Bacillati</taxon>
        <taxon>Actinomycetota</taxon>
        <taxon>Actinomycetes</taxon>
        <taxon>Actinomycetales</taxon>
        <taxon>Actinomycetaceae</taxon>
        <taxon>Mobiluncus</taxon>
    </lineage>
</organism>
<comment type="caution">
    <text evidence="3">The sequence shown here is derived from an EMBL/GenBank/DDBJ whole genome shotgun (WGS) entry which is preliminary data.</text>
</comment>
<name>A0A7K0K1N2_9ACTO</name>
<dbReference type="Pfam" id="PF13635">
    <property type="entry name" value="DUF4143"/>
    <property type="match status" value="1"/>
</dbReference>
<evidence type="ECO:0000259" key="2">
    <source>
        <dbReference type="Pfam" id="PF13635"/>
    </source>
</evidence>
<gene>
    <name evidence="3" type="ORF">FYJ63_03615</name>
</gene>
<accession>A0A7K0K1N2</accession>
<dbReference type="InterPro" id="IPR025420">
    <property type="entry name" value="DUF4143"/>
</dbReference>
<dbReference type="Pfam" id="PF13173">
    <property type="entry name" value="AAA_14"/>
    <property type="match status" value="1"/>
</dbReference>